<evidence type="ECO:0000259" key="5">
    <source>
        <dbReference type="Pfam" id="PF04542"/>
    </source>
</evidence>
<feature type="domain" description="RNA polymerase sigma factor 70 region 4 type 2" evidence="6">
    <location>
        <begin position="101"/>
        <end position="152"/>
    </location>
</feature>
<evidence type="ECO:0000256" key="4">
    <source>
        <dbReference type="ARBA" id="ARBA00023163"/>
    </source>
</evidence>
<gene>
    <name evidence="7" type="ordered locus">Desde_2332</name>
</gene>
<dbReference type="EMBL" id="CP003348">
    <property type="protein sequence ID" value="AFM00672.1"/>
    <property type="molecule type" value="Genomic_DNA"/>
</dbReference>
<dbReference type="Proteomes" id="UP000006053">
    <property type="component" value="Chromosome"/>
</dbReference>
<evidence type="ECO:0000259" key="6">
    <source>
        <dbReference type="Pfam" id="PF08281"/>
    </source>
</evidence>
<dbReference type="GO" id="GO:0003677">
    <property type="term" value="F:DNA binding"/>
    <property type="evidence" value="ECO:0007669"/>
    <property type="project" value="InterPro"/>
</dbReference>
<evidence type="ECO:0000256" key="1">
    <source>
        <dbReference type="ARBA" id="ARBA00010641"/>
    </source>
</evidence>
<evidence type="ECO:0000313" key="8">
    <source>
        <dbReference type="Proteomes" id="UP000006053"/>
    </source>
</evidence>
<dbReference type="Gene3D" id="1.10.1740.10">
    <property type="match status" value="1"/>
</dbReference>
<dbReference type="InterPro" id="IPR013249">
    <property type="entry name" value="RNA_pol_sigma70_r4_t2"/>
</dbReference>
<dbReference type="OrthoDB" id="9795666at2"/>
<dbReference type="STRING" id="756499.Desde_2332"/>
<keyword evidence="2" id="KW-0805">Transcription regulation</keyword>
<dbReference type="PANTHER" id="PTHR43133:SF51">
    <property type="entry name" value="RNA POLYMERASE SIGMA FACTOR"/>
    <property type="match status" value="1"/>
</dbReference>
<dbReference type="GO" id="GO:0006352">
    <property type="term" value="P:DNA-templated transcription initiation"/>
    <property type="evidence" value="ECO:0007669"/>
    <property type="project" value="InterPro"/>
</dbReference>
<dbReference type="GO" id="GO:0016987">
    <property type="term" value="F:sigma factor activity"/>
    <property type="evidence" value="ECO:0007669"/>
    <property type="project" value="UniProtKB-KW"/>
</dbReference>
<proteinExistence type="inferred from homology"/>
<dbReference type="SUPFAM" id="SSF88659">
    <property type="entry name" value="Sigma3 and sigma4 domains of RNA polymerase sigma factors"/>
    <property type="match status" value="1"/>
</dbReference>
<dbReference type="InterPro" id="IPR039425">
    <property type="entry name" value="RNA_pol_sigma-70-like"/>
</dbReference>
<dbReference type="InterPro" id="IPR007627">
    <property type="entry name" value="RNA_pol_sigma70_r2"/>
</dbReference>
<dbReference type="RefSeq" id="WP_014794157.1">
    <property type="nucleotide sequence ID" value="NC_018017.1"/>
</dbReference>
<dbReference type="Pfam" id="PF04542">
    <property type="entry name" value="Sigma70_r2"/>
    <property type="match status" value="1"/>
</dbReference>
<evidence type="ECO:0000256" key="3">
    <source>
        <dbReference type="ARBA" id="ARBA00023082"/>
    </source>
</evidence>
<reference evidence="8" key="1">
    <citation type="submission" date="2012-06" db="EMBL/GenBank/DDBJ databases">
        <title>Complete sequence of Desulfitobacterium dehalogenans ATCC 51507.</title>
        <authorList>
            <person name="Lucas S."/>
            <person name="Han J."/>
            <person name="Lapidus A."/>
            <person name="Cheng J.-F."/>
            <person name="Goodwin L."/>
            <person name="Pitluck S."/>
            <person name="Peters L."/>
            <person name="Ovchinnikova G."/>
            <person name="Teshima H."/>
            <person name="Detter J.C."/>
            <person name="Han C."/>
            <person name="Tapia R."/>
            <person name="Land M."/>
            <person name="Hauser L."/>
            <person name="Kyrpides N."/>
            <person name="Ivanova N."/>
            <person name="Pagani I."/>
            <person name="Kruse T."/>
            <person name="de Vos W.M."/>
            <person name="Smidt H."/>
            <person name="Woyke T."/>
        </authorList>
    </citation>
    <scope>NUCLEOTIDE SEQUENCE [LARGE SCALE GENOMIC DNA]</scope>
    <source>
        <strain evidence="8">ATCC 51507 / DSM 9161 / JW/IU-DC1</strain>
    </source>
</reference>
<dbReference type="PANTHER" id="PTHR43133">
    <property type="entry name" value="RNA POLYMERASE ECF-TYPE SIGMA FACTO"/>
    <property type="match status" value="1"/>
</dbReference>
<dbReference type="InterPro" id="IPR014284">
    <property type="entry name" value="RNA_pol_sigma-70_dom"/>
</dbReference>
<dbReference type="InterPro" id="IPR036388">
    <property type="entry name" value="WH-like_DNA-bd_sf"/>
</dbReference>
<dbReference type="NCBIfam" id="TIGR02937">
    <property type="entry name" value="sigma70-ECF"/>
    <property type="match status" value="1"/>
</dbReference>
<dbReference type="KEGG" id="ddh:Desde_2332"/>
<feature type="domain" description="RNA polymerase sigma-70 region 2" evidence="5">
    <location>
        <begin position="16"/>
        <end position="80"/>
    </location>
</feature>
<dbReference type="HOGENOM" id="CLU_047691_3_1_9"/>
<evidence type="ECO:0000256" key="2">
    <source>
        <dbReference type="ARBA" id="ARBA00023015"/>
    </source>
</evidence>
<keyword evidence="3" id="KW-0731">Sigma factor</keyword>
<organism evidence="7 8">
    <name type="scientific">Desulfitobacterium dehalogenans (strain ATCC 51507 / DSM 9161 / JW/IU-DC1)</name>
    <dbReference type="NCBI Taxonomy" id="756499"/>
    <lineage>
        <taxon>Bacteria</taxon>
        <taxon>Bacillati</taxon>
        <taxon>Bacillota</taxon>
        <taxon>Clostridia</taxon>
        <taxon>Eubacteriales</taxon>
        <taxon>Desulfitobacteriaceae</taxon>
        <taxon>Desulfitobacterium</taxon>
    </lineage>
</organism>
<reference evidence="7 8" key="2">
    <citation type="journal article" date="2015" name="J. Bacteriol.">
        <title>Genomic, proteomic, and biochemical analysis of the organohalide respiratory pathway in Desulfitobacterium dehalogenans.</title>
        <authorList>
            <person name="Kruse T."/>
            <person name="van de Pas B.A."/>
            <person name="Atteia A."/>
            <person name="Krab K."/>
            <person name="Hagen W.R."/>
            <person name="Goodwin L."/>
            <person name="Chain P."/>
            <person name="Boeren S."/>
            <person name="Maphosa F."/>
            <person name="Schraa G."/>
            <person name="de Vos W.M."/>
            <person name="van der Oost J."/>
            <person name="Smidt H."/>
            <person name="Stams A.J."/>
        </authorList>
    </citation>
    <scope>NUCLEOTIDE SEQUENCE [LARGE SCALE GENOMIC DNA]</scope>
    <source>
        <strain evidence="8">ATCC 51507 / DSM 9161 / JW/IU-DC1</strain>
    </source>
</reference>
<comment type="similarity">
    <text evidence="1">Belongs to the sigma-70 factor family. ECF subfamily.</text>
</comment>
<accession>I4A9N7</accession>
<dbReference type="InterPro" id="IPR013325">
    <property type="entry name" value="RNA_pol_sigma_r2"/>
</dbReference>
<keyword evidence="4" id="KW-0804">Transcription</keyword>
<protein>
    <submittedName>
        <fullName evidence="7">RNA polymerase sigma factor, sigma-70 family</fullName>
    </submittedName>
</protein>
<dbReference type="CDD" id="cd06171">
    <property type="entry name" value="Sigma70_r4"/>
    <property type="match status" value="1"/>
</dbReference>
<dbReference type="Pfam" id="PF08281">
    <property type="entry name" value="Sigma70_r4_2"/>
    <property type="match status" value="1"/>
</dbReference>
<dbReference type="SUPFAM" id="SSF88946">
    <property type="entry name" value="Sigma2 domain of RNA polymerase sigma factors"/>
    <property type="match status" value="1"/>
</dbReference>
<keyword evidence="8" id="KW-1185">Reference proteome</keyword>
<sequence>MEKQSLRTDDCEEKIIKQYSDLVYRLAFARMGTRHDADEIFQEVFLRFIKKKPVFHEEEHRKAWFIRVTINCSKSFWSSSWFKNAQPIDDDIAFETKENMDLYHELQKLPPKYRGVIHLFYYEDMSIEEIGKVLNRKNSTVRTQLTRARAALKAVIKEDDYV</sequence>
<dbReference type="Gene3D" id="1.10.10.10">
    <property type="entry name" value="Winged helix-like DNA-binding domain superfamily/Winged helix DNA-binding domain"/>
    <property type="match status" value="1"/>
</dbReference>
<dbReference type="eggNOG" id="COG1595">
    <property type="taxonomic scope" value="Bacteria"/>
</dbReference>
<dbReference type="AlphaFoldDB" id="I4A9N7"/>
<dbReference type="InterPro" id="IPR013324">
    <property type="entry name" value="RNA_pol_sigma_r3/r4-like"/>
</dbReference>
<name>I4A9N7_DESDJ</name>
<evidence type="ECO:0000313" key="7">
    <source>
        <dbReference type="EMBL" id="AFM00672.1"/>
    </source>
</evidence>